<dbReference type="AlphaFoldDB" id="A0AAN8ZKU5"/>
<reference evidence="1 2" key="1">
    <citation type="submission" date="2023-12" db="EMBL/GenBank/DDBJ databases">
        <title>A high-quality genome assembly for Dillenia turbinata (Dilleniales).</title>
        <authorList>
            <person name="Chanderbali A."/>
        </authorList>
    </citation>
    <scope>NUCLEOTIDE SEQUENCE [LARGE SCALE GENOMIC DNA]</scope>
    <source>
        <strain evidence="1">LSX21</strain>
        <tissue evidence="1">Leaf</tissue>
    </source>
</reference>
<organism evidence="1 2">
    <name type="scientific">Dillenia turbinata</name>
    <dbReference type="NCBI Taxonomy" id="194707"/>
    <lineage>
        <taxon>Eukaryota</taxon>
        <taxon>Viridiplantae</taxon>
        <taxon>Streptophyta</taxon>
        <taxon>Embryophyta</taxon>
        <taxon>Tracheophyta</taxon>
        <taxon>Spermatophyta</taxon>
        <taxon>Magnoliopsida</taxon>
        <taxon>eudicotyledons</taxon>
        <taxon>Gunneridae</taxon>
        <taxon>Pentapetalae</taxon>
        <taxon>Dilleniales</taxon>
        <taxon>Dilleniaceae</taxon>
        <taxon>Dillenia</taxon>
    </lineage>
</organism>
<sequence length="197" mass="22348">MYWKWPKRSLEMLMEDKASFYLDDPKQSCRPYTSIDYAREKNLRHPCHPVKSTCHPGLKSHLGTVIGKYSGGGEEDEFVLLNMIREGLGLELARFGCELSQDQLLAINHHLPDALIQDISNGKLKSANHRLVTNTSVARTTIAGFIHPTRNCLFEPAKAIVNKCSSPQSLQTILVQRLCQHLYSLYMKANPRLRVSK</sequence>
<name>A0AAN8ZKU5_9MAGN</name>
<evidence type="ECO:0000313" key="1">
    <source>
        <dbReference type="EMBL" id="KAK6937800.1"/>
    </source>
</evidence>
<dbReference type="SUPFAM" id="SSF51197">
    <property type="entry name" value="Clavaminate synthase-like"/>
    <property type="match status" value="1"/>
</dbReference>
<dbReference type="Proteomes" id="UP001370490">
    <property type="component" value="Unassembled WGS sequence"/>
</dbReference>
<dbReference type="Gene3D" id="2.60.120.330">
    <property type="entry name" value="B-lactam Antibiotic, Isopenicillin N Synthase, Chain"/>
    <property type="match status" value="1"/>
</dbReference>
<keyword evidence="2" id="KW-1185">Reference proteome</keyword>
<protein>
    <submittedName>
        <fullName evidence="1">Uncharacterized protein</fullName>
    </submittedName>
</protein>
<dbReference type="InterPro" id="IPR027443">
    <property type="entry name" value="IPNS-like_sf"/>
</dbReference>
<accession>A0AAN8ZKU5</accession>
<gene>
    <name evidence="1" type="ORF">RJ641_031308</name>
</gene>
<dbReference type="EMBL" id="JBAMMX010000006">
    <property type="protein sequence ID" value="KAK6937800.1"/>
    <property type="molecule type" value="Genomic_DNA"/>
</dbReference>
<proteinExistence type="predicted"/>
<evidence type="ECO:0000313" key="2">
    <source>
        <dbReference type="Proteomes" id="UP001370490"/>
    </source>
</evidence>
<comment type="caution">
    <text evidence="1">The sequence shown here is derived from an EMBL/GenBank/DDBJ whole genome shotgun (WGS) entry which is preliminary data.</text>
</comment>
<feature type="non-terminal residue" evidence="1">
    <location>
        <position position="197"/>
    </location>
</feature>